<gene>
    <name evidence="2" type="ordered locus">gll2509</name>
</gene>
<feature type="transmembrane region" description="Helical" evidence="1">
    <location>
        <begin position="34"/>
        <end position="55"/>
    </location>
</feature>
<reference evidence="2 3" key="2">
    <citation type="journal article" date="2003" name="DNA Res.">
        <title>Complete genome structure of Gloeobacter violaceus PCC 7421, a cyanobacterium that lacks thylakoids (supplement).</title>
        <authorList>
            <person name="Nakamura Y."/>
            <person name="Kaneko T."/>
            <person name="Sato S."/>
            <person name="Mimuro M."/>
            <person name="Miyashita H."/>
            <person name="Tsuchiya T."/>
            <person name="Sasamoto S."/>
            <person name="Watanabe A."/>
            <person name="Kawashima K."/>
            <person name="Kishida Y."/>
            <person name="Kiyokawa C."/>
            <person name="Kohara M."/>
            <person name="Matsumoto M."/>
            <person name="Matsuno A."/>
            <person name="Nakazaki N."/>
            <person name="Shimpo S."/>
            <person name="Takeuchi C."/>
            <person name="Yamada M."/>
            <person name="Tabata S."/>
        </authorList>
    </citation>
    <scope>NUCLEOTIDE SEQUENCE [LARGE SCALE GENOMIC DNA]</scope>
    <source>
        <strain evidence="3">ATCC 29082 / PCC 7421</strain>
    </source>
</reference>
<accession>Q7NHM6</accession>
<keyword evidence="1" id="KW-0812">Transmembrane</keyword>
<dbReference type="STRING" id="251221.gene:10760008"/>
<keyword evidence="3" id="KW-1185">Reference proteome</keyword>
<dbReference type="Proteomes" id="UP000000557">
    <property type="component" value="Chromosome"/>
</dbReference>
<dbReference type="AlphaFoldDB" id="Q7NHM6"/>
<keyword evidence="1" id="KW-0472">Membrane</keyword>
<feature type="transmembrane region" description="Helical" evidence="1">
    <location>
        <begin position="61"/>
        <end position="81"/>
    </location>
</feature>
<dbReference type="PATRIC" id="fig|251221.4.peg.2547"/>
<dbReference type="HOGENOM" id="CLU_130448_0_0_3"/>
<dbReference type="KEGG" id="gvi:gll2509"/>
<dbReference type="OrthoDB" id="511176at2"/>
<dbReference type="eggNOG" id="ENOG502ZBN5">
    <property type="taxonomic scope" value="Bacteria"/>
</dbReference>
<dbReference type="EMBL" id="BA000045">
    <property type="protein sequence ID" value="BAC90450.1"/>
    <property type="molecule type" value="Genomic_DNA"/>
</dbReference>
<evidence type="ECO:0000313" key="3">
    <source>
        <dbReference type="Proteomes" id="UP000000557"/>
    </source>
</evidence>
<feature type="transmembrane region" description="Helical" evidence="1">
    <location>
        <begin position="174"/>
        <end position="199"/>
    </location>
</feature>
<evidence type="ECO:0000256" key="1">
    <source>
        <dbReference type="SAM" id="Phobius"/>
    </source>
</evidence>
<sequence>MGPVSWKESLQSAMSASTQPSTFPVEATFRISPLIRYTLFGLLVSLVLPLPFLQVRLGSPVPLWVTLAGIAAGCVALAAALSQRVLTDGYGVAVRYARWVPGFVGRSWRMAWEEVREIRSAPTSQGGRVHYLVNGRGDRYLLPMRIAGFARFLRILEARTGLDTSRVKPLAQPWMYLALLVCVVLMFGADLFILAAAFAGSH</sequence>
<evidence type="ECO:0000313" key="2">
    <source>
        <dbReference type="EMBL" id="BAC90450.1"/>
    </source>
</evidence>
<reference evidence="2 3" key="1">
    <citation type="journal article" date="2003" name="DNA Res.">
        <title>Complete genome structure of Gloeobacter violaceus PCC 7421, a cyanobacterium that lacks thylakoids.</title>
        <authorList>
            <person name="Nakamura Y."/>
            <person name="Kaneko T."/>
            <person name="Sato S."/>
            <person name="Mimuro M."/>
            <person name="Miyashita H."/>
            <person name="Tsuchiya T."/>
            <person name="Sasamoto S."/>
            <person name="Watanabe A."/>
            <person name="Kawashima K."/>
            <person name="Kishida Y."/>
            <person name="Kiyokawa C."/>
            <person name="Kohara M."/>
            <person name="Matsumoto M."/>
            <person name="Matsuno A."/>
            <person name="Nakazaki N."/>
            <person name="Shimpo S."/>
            <person name="Takeuchi C."/>
            <person name="Yamada M."/>
            <person name="Tabata S."/>
        </authorList>
    </citation>
    <scope>NUCLEOTIDE SEQUENCE [LARGE SCALE GENOMIC DNA]</scope>
    <source>
        <strain evidence="3">ATCC 29082 / PCC 7421</strain>
    </source>
</reference>
<keyword evidence="1" id="KW-1133">Transmembrane helix</keyword>
<organism evidence="2 3">
    <name type="scientific">Gloeobacter violaceus (strain ATCC 29082 / PCC 7421)</name>
    <dbReference type="NCBI Taxonomy" id="251221"/>
    <lineage>
        <taxon>Bacteria</taxon>
        <taxon>Bacillati</taxon>
        <taxon>Cyanobacteriota</taxon>
        <taxon>Cyanophyceae</taxon>
        <taxon>Gloeobacterales</taxon>
        <taxon>Gloeobacteraceae</taxon>
        <taxon>Gloeobacter</taxon>
    </lineage>
</organism>
<name>Q7NHM6_GLOVI</name>
<protein>
    <submittedName>
        <fullName evidence="2">Gll2509 protein</fullName>
    </submittedName>
</protein>
<dbReference type="EnsemblBacteria" id="BAC90450">
    <property type="protein sequence ID" value="BAC90450"/>
    <property type="gene ID" value="BAC90450"/>
</dbReference>
<proteinExistence type="predicted"/>
<dbReference type="InParanoid" id="Q7NHM6"/>
<dbReference type="PhylomeDB" id="Q7NHM6"/>